<gene>
    <name evidence="1" type="ORF">CBR_g34434</name>
</gene>
<dbReference type="Gramene" id="GBG82153">
    <property type="protein sequence ID" value="GBG82153"/>
    <property type="gene ID" value="CBR_g34434"/>
</dbReference>
<dbReference type="Proteomes" id="UP000265515">
    <property type="component" value="Unassembled WGS sequence"/>
</dbReference>
<dbReference type="EMBL" id="BFEA01000398">
    <property type="protein sequence ID" value="GBG82153.1"/>
    <property type="molecule type" value="Genomic_DNA"/>
</dbReference>
<protein>
    <recommendedName>
        <fullName evidence="3">Reverse transcriptase domain-containing protein</fullName>
    </recommendedName>
</protein>
<keyword evidence="2" id="KW-1185">Reference proteome</keyword>
<evidence type="ECO:0008006" key="3">
    <source>
        <dbReference type="Google" id="ProtNLM"/>
    </source>
</evidence>
<accession>A0A388LIT9</accession>
<sequence length="422" mass="48185">MWNSKNVSCGCIVSPETLEACIGKGIARWVKGRKEPVKRRDMEKCYGQWDSAQTLAMTTNEVRRVFRKYTRLVVVPIDQNPEATLLLCPMLYHRACVETFNCNTSFRVLQKSEAQIIARMKDEYVRRGLDRIARWQIGGKIGQAYILPKDKDLGRWRPISPSTFDPARLAATRVGKAIRFMLFGIKRADHFDLKSMDEMGEWCKGVEGKLRACGDGVLARSYDIKDMFARLSHESVLDAVEWVTRYHEKKGMKGVKVSLRGKMCAMVKRMRKEEGFTVISFDDVRKEAEFELSQSFVKCIGNVLSQHFGIPMGRNSSPSLARLVCAKAESAFMRRTYEVGLTVRGMRMIDDVAVMVGFAPGISETFRRVVQMLDEFERCYDENLKLVRKDEGGNAFDFLGNRVIIEIEPVRVNVLPRTKKDA</sequence>
<reference evidence="1 2" key="1">
    <citation type="journal article" date="2018" name="Cell">
        <title>The Chara Genome: Secondary Complexity and Implications for Plant Terrestrialization.</title>
        <authorList>
            <person name="Nishiyama T."/>
            <person name="Sakayama H."/>
            <person name="Vries J.D."/>
            <person name="Buschmann H."/>
            <person name="Saint-Marcoux D."/>
            <person name="Ullrich K.K."/>
            <person name="Haas F.B."/>
            <person name="Vanderstraeten L."/>
            <person name="Becker D."/>
            <person name="Lang D."/>
            <person name="Vosolsobe S."/>
            <person name="Rombauts S."/>
            <person name="Wilhelmsson P.K.I."/>
            <person name="Janitza P."/>
            <person name="Kern R."/>
            <person name="Heyl A."/>
            <person name="Rumpler F."/>
            <person name="Villalobos L.I.A.C."/>
            <person name="Clay J.M."/>
            <person name="Skokan R."/>
            <person name="Toyoda A."/>
            <person name="Suzuki Y."/>
            <person name="Kagoshima H."/>
            <person name="Schijlen E."/>
            <person name="Tajeshwar N."/>
            <person name="Catarino B."/>
            <person name="Hetherington A.J."/>
            <person name="Saltykova A."/>
            <person name="Bonnot C."/>
            <person name="Breuninger H."/>
            <person name="Symeonidi A."/>
            <person name="Radhakrishnan G.V."/>
            <person name="Van Nieuwerburgh F."/>
            <person name="Deforce D."/>
            <person name="Chang C."/>
            <person name="Karol K.G."/>
            <person name="Hedrich R."/>
            <person name="Ulvskov P."/>
            <person name="Glockner G."/>
            <person name="Delwiche C.F."/>
            <person name="Petrasek J."/>
            <person name="Van de Peer Y."/>
            <person name="Friml J."/>
            <person name="Beilby M."/>
            <person name="Dolan L."/>
            <person name="Kohara Y."/>
            <person name="Sugano S."/>
            <person name="Fujiyama A."/>
            <person name="Delaux P.-M."/>
            <person name="Quint M."/>
            <person name="TheiBen G."/>
            <person name="Hagemann M."/>
            <person name="Harholt J."/>
            <person name="Dunand C."/>
            <person name="Zachgo S."/>
            <person name="Langdale J."/>
            <person name="Maumus F."/>
            <person name="Straeten D.V.D."/>
            <person name="Gould S.B."/>
            <person name="Rensing S.A."/>
        </authorList>
    </citation>
    <scope>NUCLEOTIDE SEQUENCE [LARGE SCALE GENOMIC DNA]</scope>
    <source>
        <strain evidence="1 2">S276</strain>
    </source>
</reference>
<organism evidence="1 2">
    <name type="scientific">Chara braunii</name>
    <name type="common">Braun's stonewort</name>
    <dbReference type="NCBI Taxonomy" id="69332"/>
    <lineage>
        <taxon>Eukaryota</taxon>
        <taxon>Viridiplantae</taxon>
        <taxon>Streptophyta</taxon>
        <taxon>Charophyceae</taxon>
        <taxon>Charales</taxon>
        <taxon>Characeae</taxon>
        <taxon>Chara</taxon>
    </lineage>
</organism>
<proteinExistence type="predicted"/>
<name>A0A388LIT9_CHABU</name>
<comment type="caution">
    <text evidence="1">The sequence shown here is derived from an EMBL/GenBank/DDBJ whole genome shotgun (WGS) entry which is preliminary data.</text>
</comment>
<evidence type="ECO:0000313" key="1">
    <source>
        <dbReference type="EMBL" id="GBG82153.1"/>
    </source>
</evidence>
<dbReference type="AlphaFoldDB" id="A0A388LIT9"/>
<evidence type="ECO:0000313" key="2">
    <source>
        <dbReference type="Proteomes" id="UP000265515"/>
    </source>
</evidence>